<dbReference type="Proteomes" id="UP000502831">
    <property type="component" value="Chromosome"/>
</dbReference>
<dbReference type="PANTHER" id="PTHR43072">
    <property type="entry name" value="N-ACETYLTRANSFERASE"/>
    <property type="match status" value="1"/>
</dbReference>
<dbReference type="PANTHER" id="PTHR43072:SF23">
    <property type="entry name" value="UPF0039 PROTEIN C11D3.02C"/>
    <property type="match status" value="1"/>
</dbReference>
<dbReference type="EMBL" id="CP039734">
    <property type="protein sequence ID" value="QIR77007.1"/>
    <property type="molecule type" value="Genomic_DNA"/>
</dbReference>
<dbReference type="Gene3D" id="3.40.630.30">
    <property type="match status" value="1"/>
</dbReference>
<keyword evidence="1" id="KW-0808">Transferase</keyword>
<proteinExistence type="predicted"/>
<comment type="catalytic activity">
    <reaction evidence="4">
        <text>L-methionine sulfone + acetyl-CoA = N-acetyl-L-methionine sulfone + CoA + H(+)</text>
        <dbReference type="Rhea" id="RHEA:47656"/>
        <dbReference type="ChEBI" id="CHEBI:15378"/>
        <dbReference type="ChEBI" id="CHEBI:57287"/>
        <dbReference type="ChEBI" id="CHEBI:57288"/>
        <dbReference type="ChEBI" id="CHEBI:87824"/>
        <dbReference type="ChEBI" id="CHEBI:87825"/>
    </reaction>
</comment>
<dbReference type="InterPro" id="IPR000182">
    <property type="entry name" value="GNAT_dom"/>
</dbReference>
<keyword evidence="2" id="KW-0012">Acyltransferase</keyword>
<dbReference type="Pfam" id="PF13420">
    <property type="entry name" value="Acetyltransf_4"/>
    <property type="match status" value="1"/>
</dbReference>
<dbReference type="GO" id="GO:0016747">
    <property type="term" value="F:acyltransferase activity, transferring groups other than amino-acyl groups"/>
    <property type="evidence" value="ECO:0007669"/>
    <property type="project" value="InterPro"/>
</dbReference>
<dbReference type="CDD" id="cd04301">
    <property type="entry name" value="NAT_SF"/>
    <property type="match status" value="1"/>
</dbReference>
<evidence type="ECO:0000313" key="6">
    <source>
        <dbReference type="Proteomes" id="UP000502831"/>
    </source>
</evidence>
<organism evidence="5 6">
    <name type="scientific">Sulfurospirillum diekertiae</name>
    <dbReference type="NCBI Taxonomy" id="1854492"/>
    <lineage>
        <taxon>Bacteria</taxon>
        <taxon>Pseudomonadati</taxon>
        <taxon>Campylobacterota</taxon>
        <taxon>Epsilonproteobacteria</taxon>
        <taxon>Campylobacterales</taxon>
        <taxon>Sulfurospirillaceae</taxon>
        <taxon>Sulfurospirillum</taxon>
    </lineage>
</organism>
<evidence type="ECO:0000256" key="1">
    <source>
        <dbReference type="ARBA" id="ARBA00022679"/>
    </source>
</evidence>
<name>A0A6G9VVJ7_9BACT</name>
<dbReference type="FunFam" id="3.40.630.30:FF:000026">
    <property type="entry name" value="Phosphinothricin acetyltransferase"/>
    <property type="match status" value="1"/>
</dbReference>
<evidence type="ECO:0000256" key="4">
    <source>
        <dbReference type="ARBA" id="ARBA00051334"/>
    </source>
</evidence>
<protein>
    <submittedName>
        <fullName evidence="5">N-acetyltransferase</fullName>
    </submittedName>
</protein>
<dbReference type="PROSITE" id="PS51186">
    <property type="entry name" value="GNAT"/>
    <property type="match status" value="1"/>
</dbReference>
<sequence>MIRFADENDLEAILTIYNDAILNTTAVYTYVAKTLEERQQWFHKKNEEGYPLWVYEHDGNVVGYATYGSFRSSPAYKYTIEHSVYVHKDFRKHGFGRALLQTIIDDANAKGYATIVAGIDASNTKSIHLHEKLGFVLSGIVHKVGYKFGQWLDLAFYELQLDGPKNPTEG</sequence>
<evidence type="ECO:0000256" key="2">
    <source>
        <dbReference type="ARBA" id="ARBA00023315"/>
    </source>
</evidence>
<dbReference type="AlphaFoldDB" id="A0A6G9VVJ7"/>
<comment type="catalytic activity">
    <reaction evidence="3">
        <text>L-methionine sulfoximine + acetyl-CoA = N-acetyl-L-methionine sulfoximine + CoA + H(+)</text>
        <dbReference type="Rhea" id="RHEA:47660"/>
        <dbReference type="ChEBI" id="CHEBI:15378"/>
        <dbReference type="ChEBI" id="CHEBI:57287"/>
        <dbReference type="ChEBI" id="CHEBI:57288"/>
        <dbReference type="ChEBI" id="CHEBI:87826"/>
        <dbReference type="ChEBI" id="CHEBI:87827"/>
    </reaction>
</comment>
<dbReference type="RefSeq" id="WP_167750447.1">
    <property type="nucleotide sequence ID" value="NZ_CP039734.2"/>
</dbReference>
<reference evidence="5 6" key="1">
    <citation type="journal article" date="2017" name="Environ. Sci. Technol.">
        <title>Organohalide Respiration with Chlorinated Ethenes under Low pH Conditions.</title>
        <authorList>
            <person name="Yang Y."/>
            <person name="Capiro N.L."/>
            <person name="Marcet T.F."/>
            <person name="Yan J."/>
            <person name="Pennell K.D."/>
            <person name="Loffler F.E."/>
        </authorList>
    </citation>
    <scope>NUCLEOTIDE SEQUENCE [LARGE SCALE GENOMIC DNA]</scope>
    <source>
        <strain evidence="5 6">ACSDCE</strain>
    </source>
</reference>
<dbReference type="InterPro" id="IPR016181">
    <property type="entry name" value="Acyl_CoA_acyltransferase"/>
</dbReference>
<evidence type="ECO:0000313" key="5">
    <source>
        <dbReference type="EMBL" id="QIR77007.1"/>
    </source>
</evidence>
<dbReference type="SUPFAM" id="SSF55729">
    <property type="entry name" value="Acyl-CoA N-acyltransferases (Nat)"/>
    <property type="match status" value="1"/>
</dbReference>
<gene>
    <name evidence="5" type="ORF">FA584_12695</name>
</gene>
<evidence type="ECO:0000256" key="3">
    <source>
        <dbReference type="ARBA" id="ARBA00050603"/>
    </source>
</evidence>
<accession>A0A6G9VVJ7</accession>